<organism evidence="2 5">
    <name type="scientific">Myxococcus virescens</name>
    <dbReference type="NCBI Taxonomy" id="83456"/>
    <lineage>
        <taxon>Bacteria</taxon>
        <taxon>Pseudomonadati</taxon>
        <taxon>Myxococcota</taxon>
        <taxon>Myxococcia</taxon>
        <taxon>Myxococcales</taxon>
        <taxon>Cystobacterineae</taxon>
        <taxon>Myxococcaceae</taxon>
        <taxon>Myxococcus</taxon>
    </lineage>
</organism>
<evidence type="ECO:0000256" key="1">
    <source>
        <dbReference type="SAM" id="Phobius"/>
    </source>
</evidence>
<feature type="transmembrane region" description="Helical" evidence="1">
    <location>
        <begin position="16"/>
        <end position="35"/>
    </location>
</feature>
<sequence>MYKQFYQGMSLTELPLFALVLFIAVFLGVVAWVFVARRSGDFDALARMPLSEQGEVRHEQ</sequence>
<dbReference type="Proteomes" id="UP000321224">
    <property type="component" value="Unassembled WGS sequence"/>
</dbReference>
<dbReference type="Pfam" id="PF05545">
    <property type="entry name" value="FixQ"/>
    <property type="match status" value="1"/>
</dbReference>
<keyword evidence="1" id="KW-0472">Membrane</keyword>
<dbReference type="AlphaFoldDB" id="A0A511HCQ0"/>
<dbReference type="Proteomes" id="UP000198717">
    <property type="component" value="Unassembled WGS sequence"/>
</dbReference>
<evidence type="ECO:0000313" key="2">
    <source>
        <dbReference type="EMBL" id="GEL71310.1"/>
    </source>
</evidence>
<evidence type="ECO:0000313" key="5">
    <source>
        <dbReference type="Proteomes" id="UP000321224"/>
    </source>
</evidence>
<comment type="caution">
    <text evidence="2">The sequence shown here is derived from an EMBL/GenBank/DDBJ whole genome shotgun (WGS) entry which is preliminary data.</text>
</comment>
<accession>A0A511HCQ0</accession>
<evidence type="ECO:0000313" key="3">
    <source>
        <dbReference type="EMBL" id="SDE09849.1"/>
    </source>
</evidence>
<dbReference type="EMBL" id="FNAJ01000004">
    <property type="protein sequence ID" value="SDE09849.1"/>
    <property type="molecule type" value="Genomic_DNA"/>
</dbReference>
<protein>
    <submittedName>
        <fullName evidence="3">Cytochrome c oxidase cbb3-type subunit 4</fullName>
    </submittedName>
</protein>
<dbReference type="RefSeq" id="WP_090490135.1">
    <property type="nucleotide sequence ID" value="NZ_BJVY01000015.1"/>
</dbReference>
<evidence type="ECO:0000313" key="4">
    <source>
        <dbReference type="Proteomes" id="UP000198717"/>
    </source>
</evidence>
<proteinExistence type="predicted"/>
<gene>
    <name evidence="2" type="ORF">MVI01_30940</name>
    <name evidence="3" type="ORF">SAMN04488504_104190</name>
</gene>
<name>A0A511HCQ0_9BACT</name>
<keyword evidence="1" id="KW-1133">Transmembrane helix</keyword>
<keyword evidence="4" id="KW-1185">Reference proteome</keyword>
<keyword evidence="1" id="KW-0812">Transmembrane</keyword>
<dbReference type="InterPro" id="IPR008621">
    <property type="entry name" value="Cbb3-typ_cyt_oxidase_comp"/>
</dbReference>
<reference evidence="3 4" key="1">
    <citation type="submission" date="2016-10" db="EMBL/GenBank/DDBJ databases">
        <authorList>
            <person name="Varghese N."/>
            <person name="Submissions S."/>
        </authorList>
    </citation>
    <scope>NUCLEOTIDE SEQUENCE [LARGE SCALE GENOMIC DNA]</scope>
    <source>
        <strain evidence="3 4">DSM 2260</strain>
    </source>
</reference>
<reference evidence="2 5" key="2">
    <citation type="submission" date="2019-07" db="EMBL/GenBank/DDBJ databases">
        <title>Whole genome shotgun sequence of Myxococcus virescens NBRC 100334.</title>
        <authorList>
            <person name="Hosoyama A."/>
            <person name="Uohara A."/>
            <person name="Ohji S."/>
            <person name="Ichikawa N."/>
        </authorList>
    </citation>
    <scope>NUCLEOTIDE SEQUENCE [LARGE SCALE GENOMIC DNA]</scope>
    <source>
        <strain evidence="2 5">NBRC 100334</strain>
    </source>
</reference>
<dbReference type="EMBL" id="BJVY01000015">
    <property type="protein sequence ID" value="GEL71310.1"/>
    <property type="molecule type" value="Genomic_DNA"/>
</dbReference>